<evidence type="ECO:0000313" key="1">
    <source>
        <dbReference type="EMBL" id="SCC41575.1"/>
    </source>
</evidence>
<protein>
    <submittedName>
        <fullName evidence="1">Uncharacterized protein</fullName>
    </submittedName>
</protein>
<proteinExistence type="predicted"/>
<name>A0A1C4EDE7_9BACT</name>
<accession>A0A1C4EDE7</accession>
<organism evidence="1 2">
    <name type="scientific">Chitinophaga costaii</name>
    <dbReference type="NCBI Taxonomy" id="1335309"/>
    <lineage>
        <taxon>Bacteria</taxon>
        <taxon>Pseudomonadati</taxon>
        <taxon>Bacteroidota</taxon>
        <taxon>Chitinophagia</taxon>
        <taxon>Chitinophagales</taxon>
        <taxon>Chitinophagaceae</taxon>
        <taxon>Chitinophaga</taxon>
    </lineage>
</organism>
<dbReference type="STRING" id="1335309.GA0116948_10827"/>
<dbReference type="AlphaFoldDB" id="A0A1C4EDE7"/>
<gene>
    <name evidence="1" type="ORF">GA0116948_10827</name>
</gene>
<keyword evidence="2" id="KW-1185">Reference proteome</keyword>
<dbReference type="Proteomes" id="UP000242818">
    <property type="component" value="Unassembled WGS sequence"/>
</dbReference>
<evidence type="ECO:0000313" key="2">
    <source>
        <dbReference type="Proteomes" id="UP000242818"/>
    </source>
</evidence>
<dbReference type="EMBL" id="FMAR01000008">
    <property type="protein sequence ID" value="SCC41575.1"/>
    <property type="molecule type" value="Genomic_DNA"/>
</dbReference>
<sequence>MDLSLSLKNGHKLATKKGIKTIIAMDPFLIKLTHNDTLEQFRVFPSNLPQGINYLVNIHDTDVRFQTDAEGNVLPTEIPPGIDIQLVKDIGALLEAHHV</sequence>
<reference evidence="1 2" key="1">
    <citation type="submission" date="2016-08" db="EMBL/GenBank/DDBJ databases">
        <authorList>
            <person name="Seilhamer J.J."/>
        </authorList>
    </citation>
    <scope>NUCLEOTIDE SEQUENCE [LARGE SCALE GENOMIC DNA]</scope>
    <source>
        <strain evidence="1 2">A37T2</strain>
    </source>
</reference>
<dbReference type="RefSeq" id="WP_089712591.1">
    <property type="nucleotide sequence ID" value="NZ_QCYL01000007.1"/>
</dbReference>